<proteinExistence type="inferred from homology"/>
<evidence type="ECO:0000256" key="7">
    <source>
        <dbReference type="ARBA" id="ARBA00023136"/>
    </source>
</evidence>
<reference evidence="9 10" key="1">
    <citation type="submission" date="2021-07" db="EMBL/GenBank/DDBJ databases">
        <authorList>
            <consortium name="Genoscope - CEA"/>
            <person name="William W."/>
        </authorList>
    </citation>
    <scope>NUCLEOTIDE SEQUENCE [LARGE SCALE GENOMIC DNA]</scope>
</reference>
<evidence type="ECO:0000256" key="4">
    <source>
        <dbReference type="ARBA" id="ARBA00022723"/>
    </source>
</evidence>
<gene>
    <name evidence="9" type="ORF">BRAPAZ1V2_A06P01610.2</name>
</gene>
<sequence>MKAPSQQDMAYFDHIKKRQDDKGCLYATLYGLFCCCCCYETSPQMGEVGLRTFWKQANKRASKVSRSVMVVIVFKH</sequence>
<keyword evidence="5" id="KW-1133">Transmembrane helix</keyword>
<dbReference type="EMBL" id="LS974622">
    <property type="protein sequence ID" value="CAG7867921.1"/>
    <property type="molecule type" value="Genomic_DNA"/>
</dbReference>
<accession>A0A8D9D2E5</accession>
<protein>
    <recommendedName>
        <fullName evidence="8">Cysteine-rich transmembrane domain-containing protein</fullName>
    </recommendedName>
</protein>
<dbReference type="Gramene" id="A06p01610.2_BraZ1">
    <property type="protein sequence ID" value="A06p01610.2_BraZ1.CDS"/>
    <property type="gene ID" value="A06g01610.2_BraZ1"/>
</dbReference>
<keyword evidence="4" id="KW-0479">Metal-binding</keyword>
<dbReference type="GO" id="GO:0005886">
    <property type="term" value="C:plasma membrane"/>
    <property type="evidence" value="ECO:0007669"/>
    <property type="project" value="UniProtKB-SubCell"/>
</dbReference>
<evidence type="ECO:0000313" key="9">
    <source>
        <dbReference type="EMBL" id="CAG7867921.1"/>
    </source>
</evidence>
<evidence type="ECO:0000256" key="5">
    <source>
        <dbReference type="ARBA" id="ARBA00022989"/>
    </source>
</evidence>
<dbReference type="PANTHER" id="PTHR35470:SF10">
    <property type="entry name" value="CYSTEINE-RICH TRANSMEMBRANE CYSTM DOMAIN-CONTAINING PROTEIN"/>
    <property type="match status" value="1"/>
</dbReference>
<name>A0A8D9D2E5_BRACM</name>
<organism evidence="9 10">
    <name type="scientific">Brassica campestris</name>
    <name type="common">Field mustard</name>
    <dbReference type="NCBI Taxonomy" id="3711"/>
    <lineage>
        <taxon>Eukaryota</taxon>
        <taxon>Viridiplantae</taxon>
        <taxon>Streptophyta</taxon>
        <taxon>Embryophyta</taxon>
        <taxon>Tracheophyta</taxon>
        <taxon>Spermatophyta</taxon>
        <taxon>Magnoliopsida</taxon>
        <taxon>eudicotyledons</taxon>
        <taxon>Gunneridae</taxon>
        <taxon>Pentapetalae</taxon>
        <taxon>rosids</taxon>
        <taxon>malvids</taxon>
        <taxon>Brassicales</taxon>
        <taxon>Brassicaceae</taxon>
        <taxon>Brassiceae</taxon>
        <taxon>Brassica</taxon>
    </lineage>
</organism>
<dbReference type="PANTHER" id="PTHR35470">
    <property type="entry name" value="CADMIUM TOLERANT 3"/>
    <property type="match status" value="1"/>
</dbReference>
<comment type="similarity">
    <text evidence="2">Belongs to the CYSTM1 family.</text>
</comment>
<dbReference type="Pfam" id="PF12734">
    <property type="entry name" value="CYSTM"/>
    <property type="match status" value="1"/>
</dbReference>
<keyword evidence="3" id="KW-0812">Transmembrane</keyword>
<evidence type="ECO:0000313" key="10">
    <source>
        <dbReference type="Proteomes" id="UP000694005"/>
    </source>
</evidence>
<evidence type="ECO:0000256" key="2">
    <source>
        <dbReference type="ARBA" id="ARBA00009444"/>
    </source>
</evidence>
<feature type="domain" description="Cysteine-rich transmembrane" evidence="8">
    <location>
        <begin position="8"/>
        <end position="40"/>
    </location>
</feature>
<evidence type="ECO:0000259" key="8">
    <source>
        <dbReference type="Pfam" id="PF12734"/>
    </source>
</evidence>
<dbReference type="GO" id="GO:0046872">
    <property type="term" value="F:metal ion binding"/>
    <property type="evidence" value="ECO:0007669"/>
    <property type="project" value="UniProtKB-KW"/>
</dbReference>
<comment type="subcellular location">
    <subcellularLocation>
        <location evidence="1">Cell membrane</location>
        <topology evidence="1">Single-pass membrane protein</topology>
    </subcellularLocation>
</comment>
<dbReference type="GO" id="GO:0010038">
    <property type="term" value="P:response to metal ion"/>
    <property type="evidence" value="ECO:0007669"/>
    <property type="project" value="UniProtKB-ARBA"/>
</dbReference>
<evidence type="ECO:0000256" key="3">
    <source>
        <dbReference type="ARBA" id="ARBA00022692"/>
    </source>
</evidence>
<dbReference type="InterPro" id="IPR028144">
    <property type="entry name" value="CYSTM_dom"/>
</dbReference>
<keyword evidence="6" id="KW-0346">Stress response</keyword>
<dbReference type="AlphaFoldDB" id="A0A8D9D2E5"/>
<dbReference type="InterPro" id="IPR051671">
    <property type="entry name" value="CYSTM1_HM_Tolerance"/>
</dbReference>
<evidence type="ECO:0000256" key="1">
    <source>
        <dbReference type="ARBA" id="ARBA00004162"/>
    </source>
</evidence>
<evidence type="ECO:0000256" key="6">
    <source>
        <dbReference type="ARBA" id="ARBA00023016"/>
    </source>
</evidence>
<keyword evidence="7" id="KW-0472">Membrane</keyword>
<dbReference type="Proteomes" id="UP000694005">
    <property type="component" value="Chromosome A06"/>
</dbReference>